<proteinExistence type="predicted"/>
<keyword evidence="1" id="KW-0812">Transmembrane</keyword>
<dbReference type="InterPro" id="IPR036869">
    <property type="entry name" value="J_dom_sf"/>
</dbReference>
<organism evidence="2 3">
    <name type="scientific">Tribonema minus</name>
    <dbReference type="NCBI Taxonomy" id="303371"/>
    <lineage>
        <taxon>Eukaryota</taxon>
        <taxon>Sar</taxon>
        <taxon>Stramenopiles</taxon>
        <taxon>Ochrophyta</taxon>
        <taxon>PX clade</taxon>
        <taxon>Xanthophyceae</taxon>
        <taxon>Tribonematales</taxon>
        <taxon>Tribonemataceae</taxon>
        <taxon>Tribonema</taxon>
    </lineage>
</organism>
<dbReference type="Gene3D" id="1.10.287.110">
    <property type="entry name" value="DnaJ domain"/>
    <property type="match status" value="1"/>
</dbReference>
<feature type="transmembrane region" description="Helical" evidence="1">
    <location>
        <begin position="54"/>
        <end position="75"/>
    </location>
</feature>
<comment type="caution">
    <text evidence="2">The sequence shown here is derived from an EMBL/GenBank/DDBJ whole genome shotgun (WGS) entry which is preliminary data.</text>
</comment>
<reference evidence="2" key="1">
    <citation type="submission" date="2021-02" db="EMBL/GenBank/DDBJ databases">
        <title>First Annotated Genome of the Yellow-green Alga Tribonema minus.</title>
        <authorList>
            <person name="Mahan K.M."/>
        </authorList>
    </citation>
    <scope>NUCLEOTIDE SEQUENCE</scope>
    <source>
        <strain evidence="2">UTEX B ZZ1240</strain>
    </source>
</reference>
<keyword evidence="1" id="KW-1133">Transmembrane helix</keyword>
<evidence type="ECO:0000256" key="1">
    <source>
        <dbReference type="SAM" id="Phobius"/>
    </source>
</evidence>
<accession>A0A835ZFU2</accession>
<evidence type="ECO:0000313" key="3">
    <source>
        <dbReference type="Proteomes" id="UP000664859"/>
    </source>
</evidence>
<sequence>MFGPLRLGLWLALSVIRVPLSVVLWVGEACLFGVSVVIDALKLILQTVPSVARLAFRAGCLSVWVAAVLGIYQLSYEEGGELMVMVRDVARHCAMFVCAARHLPVPWGVNGVSDSQLSRAWRMFALVHHPDKNGDSSIATFVCVQQALQMLKEHEGLMRLWVLARPLLAIPPWLAAPLAFAAACTLAHWWRPPLLLPSRCLPPRAAARTPRAPVPPVAMPIAQPHFLSSG</sequence>
<dbReference type="Proteomes" id="UP000664859">
    <property type="component" value="Unassembled WGS sequence"/>
</dbReference>
<evidence type="ECO:0000313" key="2">
    <source>
        <dbReference type="EMBL" id="KAG5190505.1"/>
    </source>
</evidence>
<feature type="transmembrane region" description="Helical" evidence="1">
    <location>
        <begin position="20"/>
        <end position="42"/>
    </location>
</feature>
<name>A0A835ZFU2_9STRA</name>
<keyword evidence="1" id="KW-0472">Membrane</keyword>
<dbReference type="SUPFAM" id="SSF46565">
    <property type="entry name" value="Chaperone J-domain"/>
    <property type="match status" value="1"/>
</dbReference>
<dbReference type="CDD" id="cd06257">
    <property type="entry name" value="DnaJ"/>
    <property type="match status" value="1"/>
</dbReference>
<keyword evidence="3" id="KW-1185">Reference proteome</keyword>
<dbReference type="EMBL" id="JAFCMP010000034">
    <property type="protein sequence ID" value="KAG5190505.1"/>
    <property type="molecule type" value="Genomic_DNA"/>
</dbReference>
<dbReference type="InterPro" id="IPR001623">
    <property type="entry name" value="DnaJ_domain"/>
</dbReference>
<evidence type="ECO:0008006" key="4">
    <source>
        <dbReference type="Google" id="ProtNLM"/>
    </source>
</evidence>
<protein>
    <recommendedName>
        <fullName evidence="4">J domain-containing protein</fullName>
    </recommendedName>
</protein>
<gene>
    <name evidence="2" type="ORF">JKP88DRAFT_352742</name>
</gene>
<dbReference type="AlphaFoldDB" id="A0A835ZFU2"/>